<dbReference type="AlphaFoldDB" id="A0A7S2RKF5"/>
<feature type="transmembrane region" description="Helical" evidence="5">
    <location>
        <begin position="6"/>
        <end position="22"/>
    </location>
</feature>
<protein>
    <recommendedName>
        <fullName evidence="6">TLC domain-containing protein</fullName>
    </recommendedName>
</protein>
<comment type="subcellular location">
    <subcellularLocation>
        <location evidence="1">Membrane</location>
        <topology evidence="1">Multi-pass membrane protein</topology>
    </subcellularLocation>
</comment>
<name>A0A7S2RKF5_9STRA</name>
<dbReference type="SMART" id="SM00724">
    <property type="entry name" value="TLC"/>
    <property type="match status" value="1"/>
</dbReference>
<organism evidence="7">
    <name type="scientific">Mucochytrium quahogii</name>
    <dbReference type="NCBI Taxonomy" id="96639"/>
    <lineage>
        <taxon>Eukaryota</taxon>
        <taxon>Sar</taxon>
        <taxon>Stramenopiles</taxon>
        <taxon>Bigyra</taxon>
        <taxon>Labyrinthulomycetes</taxon>
        <taxon>Thraustochytrida</taxon>
        <taxon>Thraustochytriidae</taxon>
        <taxon>Mucochytrium</taxon>
    </lineage>
</organism>
<evidence type="ECO:0000256" key="1">
    <source>
        <dbReference type="ARBA" id="ARBA00004141"/>
    </source>
</evidence>
<evidence type="ECO:0000256" key="2">
    <source>
        <dbReference type="ARBA" id="ARBA00022692"/>
    </source>
</evidence>
<feature type="transmembrane region" description="Helical" evidence="5">
    <location>
        <begin position="112"/>
        <end position="131"/>
    </location>
</feature>
<dbReference type="Pfam" id="PF03798">
    <property type="entry name" value="TRAM_LAG1_CLN8"/>
    <property type="match status" value="1"/>
</dbReference>
<evidence type="ECO:0000256" key="4">
    <source>
        <dbReference type="ARBA" id="ARBA00023136"/>
    </source>
</evidence>
<keyword evidence="4 5" id="KW-0472">Membrane</keyword>
<dbReference type="GO" id="GO:0016020">
    <property type="term" value="C:membrane"/>
    <property type="evidence" value="ECO:0007669"/>
    <property type="project" value="UniProtKB-SubCell"/>
</dbReference>
<sequence>MVSIVWAGMVTAGLTTVGYFTKKLDYDRGKELRCCNSFAAGFSMFLFLACTEWLFFNLSQGSFWELHKVLCSNPKKTIGPDDVVAGDRLCVYIFAYMFQDVVQRVLANDVDFRYMCHHIACMIGLILVLVFGQSPLHCIAMCVSEFSTPVVCLIEVAQTEGKNVKKFLEPCGILLNLLFPLRIMWFSYTFYCWICVYRTESLLALTLDNIGYVLTFFLLVINWSWWLQLVWATAKMLIEQNNTKAKEL</sequence>
<feature type="transmembrane region" description="Helical" evidence="5">
    <location>
        <begin position="209"/>
        <end position="227"/>
    </location>
</feature>
<accession>A0A7S2RKF5</accession>
<evidence type="ECO:0000259" key="6">
    <source>
        <dbReference type="SMART" id="SM00724"/>
    </source>
</evidence>
<gene>
    <name evidence="7" type="ORF">QSP1433_LOCUS4429</name>
</gene>
<reference evidence="7" key="1">
    <citation type="submission" date="2021-01" db="EMBL/GenBank/DDBJ databases">
        <authorList>
            <person name="Corre E."/>
            <person name="Pelletier E."/>
            <person name="Niang G."/>
            <person name="Scheremetjew M."/>
            <person name="Finn R."/>
            <person name="Kale V."/>
            <person name="Holt S."/>
            <person name="Cochrane G."/>
            <person name="Meng A."/>
            <person name="Brown T."/>
            <person name="Cohen L."/>
        </authorList>
    </citation>
    <scope>NUCLEOTIDE SEQUENCE</scope>
    <source>
        <strain evidence="7">NY070348D</strain>
    </source>
</reference>
<feature type="transmembrane region" description="Helical" evidence="5">
    <location>
        <begin position="177"/>
        <end position="197"/>
    </location>
</feature>
<keyword evidence="3 5" id="KW-1133">Transmembrane helix</keyword>
<evidence type="ECO:0000256" key="3">
    <source>
        <dbReference type="ARBA" id="ARBA00022989"/>
    </source>
</evidence>
<feature type="domain" description="TLC" evidence="6">
    <location>
        <begin position="32"/>
        <end position="239"/>
    </location>
</feature>
<proteinExistence type="predicted"/>
<keyword evidence="2 5" id="KW-0812">Transmembrane</keyword>
<dbReference type="InterPro" id="IPR006634">
    <property type="entry name" value="TLC-dom"/>
</dbReference>
<evidence type="ECO:0000256" key="5">
    <source>
        <dbReference type="SAM" id="Phobius"/>
    </source>
</evidence>
<dbReference type="EMBL" id="HBHK01007236">
    <property type="protein sequence ID" value="CAD9673737.1"/>
    <property type="molecule type" value="Transcribed_RNA"/>
</dbReference>
<feature type="transmembrane region" description="Helical" evidence="5">
    <location>
        <begin position="34"/>
        <end position="56"/>
    </location>
</feature>
<evidence type="ECO:0000313" key="7">
    <source>
        <dbReference type="EMBL" id="CAD9673737.1"/>
    </source>
</evidence>